<dbReference type="Pfam" id="PF04230">
    <property type="entry name" value="PS_pyruv_trans"/>
    <property type="match status" value="1"/>
</dbReference>
<dbReference type="Proteomes" id="UP000622653">
    <property type="component" value="Unassembled WGS sequence"/>
</dbReference>
<keyword evidence="3" id="KW-1185">Reference proteome</keyword>
<protein>
    <submittedName>
        <fullName evidence="2">Polysaccharide pyruvyl transferase CsaB</fullName>
    </submittedName>
</protein>
<accession>A0A8J7GC87</accession>
<sequence>MKFVISGFYGLHNTGDEAILQAIVDNLRKAYDNPEITVLSLSPEQTAKTHNVRSFYRGWRRDNWNKVKEIKSADVLISGGGGLLQDTYPTKFLFGPLPYYLLIVLLAKIVGTPVMFFSQGIGPVTSTWGKFLMRRLANKADFVTVRDEFSKQYLHDLRVTKPQTVVTADVVFALETHDPADTIRRELQLTDDDRYIAIAPRPWFEHEETYIQHVAEALDVIVEKHDVIPVFVTMETPSDVLISERIIEKMKFGARAVVFERVYAPVEIAHFIGKAELTIALRLHALIFSALSHVPHIGLSYDPKVEAFLKRSSMWPHSFRLGEETTEALIEQADQLLTNPAPFEEQIERAIVPLKEEAWRNFELLQQNFSSKSK</sequence>
<dbReference type="NCBIfam" id="TIGR03609">
    <property type="entry name" value="S_layer_CsaB"/>
    <property type="match status" value="1"/>
</dbReference>
<organism evidence="2 3">
    <name type="scientific">Savagea serpentis</name>
    <dbReference type="NCBI Taxonomy" id="2785297"/>
    <lineage>
        <taxon>Bacteria</taxon>
        <taxon>Bacillati</taxon>
        <taxon>Bacillota</taxon>
        <taxon>Bacilli</taxon>
        <taxon>Bacillales</taxon>
        <taxon>Caryophanaceae</taxon>
        <taxon>Savagea</taxon>
    </lineage>
</organism>
<dbReference type="RefSeq" id="WP_194562893.1">
    <property type="nucleotide sequence ID" value="NZ_JADKPV010000004.1"/>
</dbReference>
<evidence type="ECO:0000259" key="1">
    <source>
        <dbReference type="Pfam" id="PF04230"/>
    </source>
</evidence>
<evidence type="ECO:0000313" key="2">
    <source>
        <dbReference type="EMBL" id="MBF4501405.1"/>
    </source>
</evidence>
<dbReference type="SUPFAM" id="SSF53756">
    <property type="entry name" value="UDP-Glycosyltransferase/glycogen phosphorylase"/>
    <property type="match status" value="1"/>
</dbReference>
<proteinExistence type="predicted"/>
<feature type="domain" description="Polysaccharide pyruvyl transferase" evidence="1">
    <location>
        <begin position="13"/>
        <end position="303"/>
    </location>
</feature>
<dbReference type="InterPro" id="IPR019896">
    <property type="entry name" value="Polysacch_pyruvyl_Trfase_CsaB"/>
</dbReference>
<comment type="caution">
    <text evidence="2">The sequence shown here is derived from an EMBL/GenBank/DDBJ whole genome shotgun (WGS) entry which is preliminary data.</text>
</comment>
<gene>
    <name evidence="2" type="primary">csaB</name>
    <name evidence="2" type="ORF">IRY55_08530</name>
</gene>
<dbReference type="PANTHER" id="PTHR36836:SF1">
    <property type="entry name" value="COLANIC ACID BIOSYNTHESIS PROTEIN WCAK"/>
    <property type="match status" value="1"/>
</dbReference>
<dbReference type="InterPro" id="IPR007345">
    <property type="entry name" value="Polysacch_pyruvyl_Trfase"/>
</dbReference>
<keyword evidence="2" id="KW-0808">Transferase</keyword>
<name>A0A8J7GC87_9BACL</name>
<dbReference type="EMBL" id="JADKPV010000004">
    <property type="protein sequence ID" value="MBF4501405.1"/>
    <property type="molecule type" value="Genomic_DNA"/>
</dbReference>
<dbReference type="AlphaFoldDB" id="A0A8J7GC87"/>
<dbReference type="GO" id="GO:0016740">
    <property type="term" value="F:transferase activity"/>
    <property type="evidence" value="ECO:0007669"/>
    <property type="project" value="UniProtKB-KW"/>
</dbReference>
<evidence type="ECO:0000313" key="3">
    <source>
        <dbReference type="Proteomes" id="UP000622653"/>
    </source>
</evidence>
<dbReference type="PANTHER" id="PTHR36836">
    <property type="entry name" value="COLANIC ACID BIOSYNTHESIS PROTEIN WCAK"/>
    <property type="match status" value="1"/>
</dbReference>
<reference evidence="2" key="1">
    <citation type="submission" date="2020-11" db="EMBL/GenBank/DDBJ databases">
        <title>Multidrug resistant novel bacterium Savagea serpentis sp. nov., isolated from the scats of a vine snake (Ahaetulla nasuta).</title>
        <authorList>
            <person name="Venkata Ramana V."/>
            <person name="Vikas Patil S."/>
            <person name="Yogita Lugani V."/>
        </authorList>
    </citation>
    <scope>NUCLEOTIDE SEQUENCE</scope>
    <source>
        <strain evidence="2">SN6</strain>
    </source>
</reference>